<accession>Q4K3M5</accession>
<gene>
    <name evidence="2" type="ordered locus">PFL_6100</name>
</gene>
<dbReference type="eggNOG" id="ENOG502ZR7V">
    <property type="taxonomic scope" value="Bacteria"/>
</dbReference>
<dbReference type="AlphaFoldDB" id="Q4K3M5"/>
<sequence length="284" mass="31172">MGRPAARPGKPRFSCPGRGLPVQPWPVIGRCRQRLATGADRLSRGPQLVPQPEIRQFRRLALRLFPGPRGLQRSAQGSAPAGGSGPALSLPQNRRPAGGTHRRRPGPGTQRVPEHRRSYPGHPEHPQTQQFQRVPGVSRPPGAGAHRDERPGRNPHPQGAIMRYLNLAGLGLLIACAATPALADESNPGKGCYGYLTELVRSSDFPYRDFTTPEHLKLLIDRDDGDQLSLQLFYETSGSGIIGWVRYDVPQQALWNVSIDPEEPQALKFDQGFARAYASCLEAR</sequence>
<evidence type="ECO:0000256" key="1">
    <source>
        <dbReference type="SAM" id="MobiDB-lite"/>
    </source>
</evidence>
<dbReference type="HOGENOM" id="CLU_979576_0_0_6"/>
<proteinExistence type="predicted"/>
<name>Q4K3M5_PSEF5</name>
<feature type="region of interest" description="Disordered" evidence="1">
    <location>
        <begin position="68"/>
        <end position="158"/>
    </location>
</feature>
<evidence type="ECO:0000313" key="2">
    <source>
        <dbReference type="EMBL" id="AAY95288.2"/>
    </source>
</evidence>
<feature type="compositionally biased region" description="Basic and acidic residues" evidence="1">
    <location>
        <begin position="112"/>
        <end position="125"/>
    </location>
</feature>
<dbReference type="STRING" id="220664.PFL_6100"/>
<feature type="compositionally biased region" description="Low complexity" evidence="1">
    <location>
        <begin position="86"/>
        <end position="99"/>
    </location>
</feature>
<dbReference type="KEGG" id="pfl:PFL_6100"/>
<dbReference type="Proteomes" id="UP000008540">
    <property type="component" value="Chromosome"/>
</dbReference>
<feature type="region of interest" description="Disordered" evidence="1">
    <location>
        <begin position="1"/>
        <end position="24"/>
    </location>
</feature>
<keyword evidence="2" id="KW-0449">Lipoprotein</keyword>
<evidence type="ECO:0000313" key="3">
    <source>
        <dbReference type="Proteomes" id="UP000008540"/>
    </source>
</evidence>
<organism evidence="2 3">
    <name type="scientific">Pseudomonas fluorescens (strain ATCC BAA-477 / NRRL B-23932 / Pf-5)</name>
    <dbReference type="NCBI Taxonomy" id="220664"/>
    <lineage>
        <taxon>Bacteria</taxon>
        <taxon>Pseudomonadati</taxon>
        <taxon>Pseudomonadota</taxon>
        <taxon>Gammaproteobacteria</taxon>
        <taxon>Pseudomonadales</taxon>
        <taxon>Pseudomonadaceae</taxon>
        <taxon>Pseudomonas</taxon>
    </lineage>
</organism>
<reference evidence="2 3" key="1">
    <citation type="journal article" date="2005" name="Nat. Biotechnol.">
        <title>Complete genome sequence of the plant commensal Pseudomonas fluorescens Pf-5.</title>
        <authorList>
            <person name="Paulsen I.T."/>
            <person name="Press C.M."/>
            <person name="Ravel J."/>
            <person name="Kobayashi D.Y."/>
            <person name="Myers G.S."/>
            <person name="Mavrodi D.V."/>
            <person name="DeBoy R.T."/>
            <person name="Seshadri R."/>
            <person name="Ren Q."/>
            <person name="Madupu R."/>
            <person name="Dodson R.J."/>
            <person name="Durkin A.S."/>
            <person name="Brinkac L.M."/>
            <person name="Daugherty S.C."/>
            <person name="Sullivan S.A."/>
            <person name="Rosovitz M.J."/>
            <person name="Gwinn M.L."/>
            <person name="Zhou L."/>
            <person name="Schneider D.J."/>
            <person name="Cartinhour S.W."/>
            <person name="Nelson W.C."/>
            <person name="Weidman J."/>
            <person name="Watkins K."/>
            <person name="Tran K."/>
            <person name="Khouri H."/>
            <person name="Pierson E.A."/>
            <person name="Pierson L.S.III."/>
            <person name="Thomashow L.S."/>
            <person name="Loper J.E."/>
        </authorList>
    </citation>
    <scope>NUCLEOTIDE SEQUENCE [LARGE SCALE GENOMIC DNA]</scope>
    <source>
        <strain evidence="3">ATCC BAA-477 / NRRL B-23932 / Pf-5</strain>
    </source>
</reference>
<protein>
    <submittedName>
        <fullName evidence="2">Putative lipoprotein</fullName>
    </submittedName>
</protein>
<dbReference type="EMBL" id="CP000076">
    <property type="protein sequence ID" value="AAY95288.2"/>
    <property type="molecule type" value="Genomic_DNA"/>
</dbReference>